<dbReference type="STRING" id="1443111.Z949_256"/>
<organism evidence="3 4">
    <name type="scientific">Sulfitobacter guttiformis</name>
    <dbReference type="NCBI Taxonomy" id="74349"/>
    <lineage>
        <taxon>Bacteria</taxon>
        <taxon>Pseudomonadati</taxon>
        <taxon>Pseudomonadota</taxon>
        <taxon>Alphaproteobacteria</taxon>
        <taxon>Rhodobacterales</taxon>
        <taxon>Roseobacteraceae</taxon>
        <taxon>Sulfitobacter</taxon>
    </lineage>
</organism>
<dbReference type="AlphaFoldDB" id="A0A420DTK4"/>
<protein>
    <recommendedName>
        <fullName evidence="2">Glycosyl transferase family 1 domain-containing protein</fullName>
    </recommendedName>
</protein>
<dbReference type="InterPro" id="IPR001296">
    <property type="entry name" value="Glyco_trans_1"/>
</dbReference>
<dbReference type="GO" id="GO:0016757">
    <property type="term" value="F:glycosyltransferase activity"/>
    <property type="evidence" value="ECO:0007669"/>
    <property type="project" value="InterPro"/>
</dbReference>
<feature type="domain" description="Glycosyl transferase family 1" evidence="2">
    <location>
        <begin position="163"/>
        <end position="318"/>
    </location>
</feature>
<dbReference type="Gene3D" id="3.40.50.2000">
    <property type="entry name" value="Glycogen Phosphorylase B"/>
    <property type="match status" value="2"/>
</dbReference>
<dbReference type="CDD" id="cd03801">
    <property type="entry name" value="GT4_PimA-like"/>
    <property type="match status" value="1"/>
</dbReference>
<dbReference type="PANTHER" id="PTHR46401:SF2">
    <property type="entry name" value="GLYCOSYLTRANSFERASE WBBK-RELATED"/>
    <property type="match status" value="1"/>
</dbReference>
<evidence type="ECO:0000259" key="2">
    <source>
        <dbReference type="Pfam" id="PF00534"/>
    </source>
</evidence>
<accession>A0A420DTK4</accession>
<proteinExistence type="predicted"/>
<dbReference type="EMBL" id="RAQK01000001">
    <property type="protein sequence ID" value="RKE97582.1"/>
    <property type="molecule type" value="Genomic_DNA"/>
</dbReference>
<name>A0A420DTK4_9RHOB</name>
<keyword evidence="4" id="KW-1185">Reference proteome</keyword>
<dbReference type="PANTHER" id="PTHR46401">
    <property type="entry name" value="GLYCOSYLTRANSFERASE WBBK-RELATED"/>
    <property type="match status" value="1"/>
</dbReference>
<dbReference type="GO" id="GO:0009103">
    <property type="term" value="P:lipopolysaccharide biosynthetic process"/>
    <property type="evidence" value="ECO:0007669"/>
    <property type="project" value="TreeGrafter"/>
</dbReference>
<comment type="caution">
    <text evidence="3">The sequence shown here is derived from an EMBL/GenBank/DDBJ whole genome shotgun (WGS) entry which is preliminary data.</text>
</comment>
<gene>
    <name evidence="3" type="ORF">C8N30_2193</name>
</gene>
<dbReference type="Proteomes" id="UP000284407">
    <property type="component" value="Unassembled WGS sequence"/>
</dbReference>
<dbReference type="OrthoDB" id="529131at2"/>
<keyword evidence="1" id="KW-0808">Transferase</keyword>
<evidence type="ECO:0000256" key="1">
    <source>
        <dbReference type="ARBA" id="ARBA00022679"/>
    </source>
</evidence>
<sequence length="346" mass="37170">MTYTIAFAVPGDINTLTGGYLYDLNLMQALGRDGTIINHLAWGDSFPAPDAKDAQQAIAQLQSLGAEVPVVVDGLAYGALDTDALRQVAAPLYALVHHPLALEPGLESARAAEMAQREQANLALARHIFVTSPHTAGILRSEYGTKADRITVVLPGFERPVPQQAQKPDRPIILSVGILAQRKGHDILLRALAQITDLDWQADIVGRDHEKGMTAYLQAMIADLGLGRRVCLSGEVSRDAMNERYRSASIFALATRYEGYGIVFGEAMGHGLPIVSTLAGAVPDTVGEKAGILVPADDADAFAAALRRMLTMPTVREEHARASLEAGGFLGTWDDAAARMRERIFP</sequence>
<dbReference type="RefSeq" id="WP_025060971.1">
    <property type="nucleotide sequence ID" value="NZ_RAQK01000001.1"/>
</dbReference>
<reference evidence="3 4" key="1">
    <citation type="submission" date="2018-09" db="EMBL/GenBank/DDBJ databases">
        <title>Genomic Encyclopedia of Archaeal and Bacterial Type Strains, Phase II (KMG-II): from individual species to whole genera.</title>
        <authorList>
            <person name="Goeker M."/>
        </authorList>
    </citation>
    <scope>NUCLEOTIDE SEQUENCE [LARGE SCALE GENOMIC DNA]</scope>
    <source>
        <strain evidence="3 4">DSM 11458</strain>
    </source>
</reference>
<evidence type="ECO:0000313" key="3">
    <source>
        <dbReference type="EMBL" id="RKE97582.1"/>
    </source>
</evidence>
<dbReference type="SUPFAM" id="SSF53756">
    <property type="entry name" value="UDP-Glycosyltransferase/glycogen phosphorylase"/>
    <property type="match status" value="1"/>
</dbReference>
<dbReference type="Pfam" id="PF00534">
    <property type="entry name" value="Glycos_transf_1"/>
    <property type="match status" value="1"/>
</dbReference>
<evidence type="ECO:0000313" key="4">
    <source>
        <dbReference type="Proteomes" id="UP000284407"/>
    </source>
</evidence>